<keyword evidence="4" id="KW-0997">Cell inner membrane</keyword>
<dbReference type="GO" id="GO:0055085">
    <property type="term" value="P:transmembrane transport"/>
    <property type="evidence" value="ECO:0007669"/>
    <property type="project" value="InterPro"/>
</dbReference>
<evidence type="ECO:0000256" key="7">
    <source>
        <dbReference type="ARBA" id="ARBA00023136"/>
    </source>
</evidence>
<dbReference type="EMBL" id="CP015519">
    <property type="protein sequence ID" value="APG29013.1"/>
    <property type="molecule type" value="Genomic_DNA"/>
</dbReference>
<dbReference type="Proteomes" id="UP000182517">
    <property type="component" value="Chromosome"/>
</dbReference>
<dbReference type="PANTHER" id="PTHR43357:SF3">
    <property type="entry name" value="FE(3+)-TRANSPORT SYSTEM PERMEASE PROTEIN FBPB 2"/>
    <property type="match status" value="1"/>
</dbReference>
<dbReference type="PANTHER" id="PTHR43357">
    <property type="entry name" value="INNER MEMBRANE ABC TRANSPORTER PERMEASE PROTEIN YDCV"/>
    <property type="match status" value="1"/>
</dbReference>
<evidence type="ECO:0000259" key="9">
    <source>
        <dbReference type="PROSITE" id="PS50928"/>
    </source>
</evidence>
<keyword evidence="3" id="KW-1003">Cell membrane</keyword>
<evidence type="ECO:0000313" key="10">
    <source>
        <dbReference type="EMBL" id="APG29013.1"/>
    </source>
</evidence>
<dbReference type="GO" id="GO:0005886">
    <property type="term" value="C:plasma membrane"/>
    <property type="evidence" value="ECO:0007669"/>
    <property type="project" value="UniProtKB-SubCell"/>
</dbReference>
<feature type="transmembrane region" description="Helical" evidence="8">
    <location>
        <begin position="456"/>
        <end position="477"/>
    </location>
</feature>
<comment type="similarity">
    <text evidence="8">Belongs to the binding-protein-dependent transport system permease family.</text>
</comment>
<dbReference type="Pfam" id="PF00528">
    <property type="entry name" value="BPD_transp_1"/>
    <property type="match status" value="2"/>
</dbReference>
<feature type="transmembrane region" description="Helical" evidence="8">
    <location>
        <begin position="357"/>
        <end position="382"/>
    </location>
</feature>
<keyword evidence="2 8" id="KW-0813">Transport</keyword>
<dbReference type="OrthoDB" id="9795403at2"/>
<feature type="transmembrane region" description="Helical" evidence="8">
    <location>
        <begin position="133"/>
        <end position="152"/>
    </location>
</feature>
<dbReference type="CDD" id="cd06261">
    <property type="entry name" value="TM_PBP2"/>
    <property type="match status" value="2"/>
</dbReference>
<feature type="transmembrane region" description="Helical" evidence="8">
    <location>
        <begin position="510"/>
        <end position="529"/>
    </location>
</feature>
<dbReference type="InterPro" id="IPR000515">
    <property type="entry name" value="MetI-like"/>
</dbReference>
<feature type="domain" description="ABC transmembrane type-1" evidence="9">
    <location>
        <begin position="48"/>
        <end position="249"/>
    </location>
</feature>
<keyword evidence="7 8" id="KW-0472">Membrane</keyword>
<protein>
    <submittedName>
        <fullName evidence="10">ABC transporter permease</fullName>
    </submittedName>
</protein>
<proteinExistence type="inferred from homology"/>
<keyword evidence="11" id="KW-1185">Reference proteome</keyword>
<accession>A0A1L3GSU3</accession>
<feature type="transmembrane region" description="Helical" evidence="8">
    <location>
        <begin position="318"/>
        <end position="345"/>
    </location>
</feature>
<feature type="transmembrane region" description="Helical" evidence="8">
    <location>
        <begin position="223"/>
        <end position="250"/>
    </location>
</feature>
<keyword evidence="5 8" id="KW-0812">Transmembrane</keyword>
<evidence type="ECO:0000256" key="4">
    <source>
        <dbReference type="ARBA" id="ARBA00022519"/>
    </source>
</evidence>
<dbReference type="PROSITE" id="PS50928">
    <property type="entry name" value="ABC_TM1"/>
    <property type="match status" value="2"/>
</dbReference>
<keyword evidence="6 8" id="KW-1133">Transmembrane helix</keyword>
<name>A0A1L3GSU3_9BACT</name>
<dbReference type="STRING" id="1842532.A7E78_03640"/>
<feature type="transmembrane region" description="Helical" evidence="8">
    <location>
        <begin position="402"/>
        <end position="421"/>
    </location>
</feature>
<evidence type="ECO:0000256" key="5">
    <source>
        <dbReference type="ARBA" id="ARBA00022692"/>
    </source>
</evidence>
<feature type="transmembrane region" description="Helical" evidence="8">
    <location>
        <begin position="86"/>
        <end position="113"/>
    </location>
</feature>
<evidence type="ECO:0000256" key="8">
    <source>
        <dbReference type="RuleBase" id="RU363032"/>
    </source>
</evidence>
<feature type="transmembrane region" description="Helical" evidence="8">
    <location>
        <begin position="282"/>
        <end position="306"/>
    </location>
</feature>
<feature type="transmembrane region" description="Helical" evidence="8">
    <location>
        <begin position="189"/>
        <end position="211"/>
    </location>
</feature>
<dbReference type="KEGG" id="pef:A7E78_03640"/>
<feature type="domain" description="ABC transmembrane type-1" evidence="9">
    <location>
        <begin position="322"/>
        <end position="528"/>
    </location>
</feature>
<evidence type="ECO:0000313" key="11">
    <source>
        <dbReference type="Proteomes" id="UP000182517"/>
    </source>
</evidence>
<evidence type="ECO:0000256" key="1">
    <source>
        <dbReference type="ARBA" id="ARBA00004429"/>
    </source>
</evidence>
<feature type="transmembrane region" description="Helical" evidence="8">
    <location>
        <begin position="49"/>
        <end position="74"/>
    </location>
</feature>
<dbReference type="Gene3D" id="1.10.3720.10">
    <property type="entry name" value="MetI-like"/>
    <property type="match status" value="2"/>
</dbReference>
<reference evidence="10 11" key="1">
    <citation type="journal article" date="2017" name="Genome Announc.">
        <title>Complete Genome Sequences of Two Acetylene-Fermenting Pelobacter acetylenicus Strains.</title>
        <authorList>
            <person name="Sutton J.M."/>
            <person name="Baesman S.M."/>
            <person name="Fierst J.L."/>
            <person name="Poret-Peterson A.T."/>
            <person name="Oremland R.S."/>
            <person name="Dunlap D.S."/>
            <person name="Akob D.M."/>
        </authorList>
    </citation>
    <scope>NUCLEOTIDE SEQUENCE [LARGE SCALE GENOMIC DNA]</scope>
    <source>
        <strain evidence="10 11">SFB93</strain>
    </source>
</reference>
<feature type="transmembrane region" description="Helical" evidence="8">
    <location>
        <begin position="7"/>
        <end position="29"/>
    </location>
</feature>
<dbReference type="AlphaFoldDB" id="A0A1L3GSU3"/>
<evidence type="ECO:0000256" key="6">
    <source>
        <dbReference type="ARBA" id="ARBA00022989"/>
    </source>
</evidence>
<organism evidence="10 11">
    <name type="scientific">Syntrophotalea acetylenivorans</name>
    <dbReference type="NCBI Taxonomy" id="1842532"/>
    <lineage>
        <taxon>Bacteria</taxon>
        <taxon>Pseudomonadati</taxon>
        <taxon>Thermodesulfobacteriota</taxon>
        <taxon>Desulfuromonadia</taxon>
        <taxon>Desulfuromonadales</taxon>
        <taxon>Syntrophotaleaceae</taxon>
        <taxon>Syntrophotalea</taxon>
    </lineage>
</organism>
<dbReference type="FunFam" id="1.10.3720.10:FF:000088">
    <property type="entry name" value="Iron(III) ABC transporter, permease protein"/>
    <property type="match status" value="1"/>
</dbReference>
<sequence length="534" mass="58874">MRLNGWHFLVITVALLVLAPLVVVGGSFLRPQPELWQHLYQTLLVELLWNTLWLVLGVPAGTLLLGVSLAWLTATCAFPGRRFFSWALLLPMAMPAYVMAFVFLGLFDFSGIVPSLLRSWFGPAIPIPDIRSAAGVITVLSLSLFPYVYLLARNAFLTQGIRALEAAQSLGCNRWQGFFRVALPMARPWIAGGALLVLMETLADFGAVSVFNYDTLTTAIYKMWFGFFSLEGAAQLSSLLIVIAFVLLVAEQWQRRRMRYTPSGRTGHSGERLQLTGWRGRLACSYCGLILLVSFGLPAMQLLLWASSSFGEEFDRRYFAWLGHSLLLGLLGALLIAAVALILSYARRRQPDRLTKVLVWISGLGYALPGSVLAVGIYIPLAGLDNILIDTSRRLFGTSPGAIFRESVAIMLLAYLIRFLAVGHQAVDSAMQRIRPSIDEAARMLGTGGLALVRKIHLPIVSSGLATALTLAFVDIMKEMPITLMTRPFGWDTLAVKIFELTSEGEWERAAIPALFLVAAGLLPIMLLIRKMDR</sequence>
<gene>
    <name evidence="10" type="ORF">A7E78_03640</name>
</gene>
<comment type="subcellular location">
    <subcellularLocation>
        <location evidence="1">Cell inner membrane</location>
        <topology evidence="1">Multi-pass membrane protein</topology>
    </subcellularLocation>
    <subcellularLocation>
        <location evidence="8">Cell membrane</location>
        <topology evidence="8">Multi-pass membrane protein</topology>
    </subcellularLocation>
</comment>
<dbReference type="InterPro" id="IPR035906">
    <property type="entry name" value="MetI-like_sf"/>
</dbReference>
<evidence type="ECO:0000256" key="3">
    <source>
        <dbReference type="ARBA" id="ARBA00022475"/>
    </source>
</evidence>
<evidence type="ECO:0000256" key="2">
    <source>
        <dbReference type="ARBA" id="ARBA00022448"/>
    </source>
</evidence>
<dbReference type="SUPFAM" id="SSF161098">
    <property type="entry name" value="MetI-like"/>
    <property type="match status" value="2"/>
</dbReference>